<proteinExistence type="predicted"/>
<evidence type="ECO:0000313" key="7">
    <source>
        <dbReference type="EMBL" id="KAF5185915.1"/>
    </source>
</evidence>
<gene>
    <name evidence="7" type="ORF">FRX31_024498</name>
</gene>
<dbReference type="Proteomes" id="UP000554482">
    <property type="component" value="Unassembled WGS sequence"/>
</dbReference>
<dbReference type="PROSITE" id="PS50966">
    <property type="entry name" value="ZF_SWIM"/>
    <property type="match status" value="1"/>
</dbReference>
<evidence type="ECO:0000256" key="2">
    <source>
        <dbReference type="ARBA" id="ARBA00022771"/>
    </source>
</evidence>
<comment type="caution">
    <text evidence="7">The sequence shown here is derived from an EMBL/GenBank/DDBJ whole genome shotgun (WGS) entry which is preliminary data.</text>
</comment>
<evidence type="ECO:0000256" key="5">
    <source>
        <dbReference type="SAM" id="MobiDB-lite"/>
    </source>
</evidence>
<keyword evidence="2 4" id="KW-0863">Zinc-finger</keyword>
<name>A0A7J6VNZ7_THATH</name>
<evidence type="ECO:0000256" key="3">
    <source>
        <dbReference type="ARBA" id="ARBA00022833"/>
    </source>
</evidence>
<dbReference type="SMART" id="SM00575">
    <property type="entry name" value="ZnF_PMZ"/>
    <property type="match status" value="1"/>
</dbReference>
<dbReference type="AlphaFoldDB" id="A0A7J6VNZ7"/>
<protein>
    <recommendedName>
        <fullName evidence="6">SWIM-type domain-containing protein</fullName>
    </recommendedName>
</protein>
<dbReference type="OrthoDB" id="1939383at2759"/>
<dbReference type="PANTHER" id="PTHR31973:SF187">
    <property type="entry name" value="MUTATOR TRANSPOSASE MUDRA PROTEIN"/>
    <property type="match status" value="1"/>
</dbReference>
<keyword evidence="3" id="KW-0862">Zinc</keyword>
<feature type="region of interest" description="Disordered" evidence="5">
    <location>
        <begin position="603"/>
        <end position="636"/>
    </location>
</feature>
<dbReference type="InterPro" id="IPR007527">
    <property type="entry name" value="Znf_SWIM"/>
</dbReference>
<feature type="non-terminal residue" evidence="7">
    <location>
        <position position="1"/>
    </location>
</feature>
<dbReference type="PANTHER" id="PTHR31973">
    <property type="entry name" value="POLYPROTEIN, PUTATIVE-RELATED"/>
    <property type="match status" value="1"/>
</dbReference>
<keyword evidence="8" id="KW-1185">Reference proteome</keyword>
<keyword evidence="1" id="KW-0479">Metal-binding</keyword>
<feature type="domain" description="SWIM-type" evidence="6">
    <location>
        <begin position="473"/>
        <end position="505"/>
    </location>
</feature>
<evidence type="ECO:0000256" key="1">
    <source>
        <dbReference type="ARBA" id="ARBA00022723"/>
    </source>
</evidence>
<dbReference type="GO" id="GO:0008270">
    <property type="term" value="F:zinc ion binding"/>
    <property type="evidence" value="ECO:0007669"/>
    <property type="project" value="UniProtKB-KW"/>
</dbReference>
<accession>A0A7J6VNZ7</accession>
<dbReference type="Pfam" id="PF04434">
    <property type="entry name" value="SWIM"/>
    <property type="match status" value="1"/>
</dbReference>
<organism evidence="7 8">
    <name type="scientific">Thalictrum thalictroides</name>
    <name type="common">Rue-anemone</name>
    <name type="synonym">Anemone thalictroides</name>
    <dbReference type="NCBI Taxonomy" id="46969"/>
    <lineage>
        <taxon>Eukaryota</taxon>
        <taxon>Viridiplantae</taxon>
        <taxon>Streptophyta</taxon>
        <taxon>Embryophyta</taxon>
        <taxon>Tracheophyta</taxon>
        <taxon>Spermatophyta</taxon>
        <taxon>Magnoliopsida</taxon>
        <taxon>Ranunculales</taxon>
        <taxon>Ranunculaceae</taxon>
        <taxon>Thalictroideae</taxon>
        <taxon>Thalictrum</taxon>
    </lineage>
</organism>
<evidence type="ECO:0000313" key="8">
    <source>
        <dbReference type="Proteomes" id="UP000554482"/>
    </source>
</evidence>
<evidence type="ECO:0000259" key="6">
    <source>
        <dbReference type="PROSITE" id="PS50966"/>
    </source>
</evidence>
<dbReference type="InterPro" id="IPR006564">
    <property type="entry name" value="Znf_PMZ"/>
</dbReference>
<evidence type="ECO:0000256" key="4">
    <source>
        <dbReference type="PROSITE-ProRule" id="PRU00325"/>
    </source>
</evidence>
<sequence>MGKDNLGQRQFVMHYGGKWGHHSVGVANASDYKGGKTGTMAFDGNELCTFDVTKEACNLLGVEWSPTCDVKVSCILDGLLCHISDECLMHIWNEMKPGKDNRYHIYAGPTPTYVSNQCRKSARVSTFKTQYTNTSETPIIVDLSPKKSKFASNTPNTPLTAPSKANITPRRSPRLNPQVELQDEDIIAIQSLSNKKLDFSKIGQHDGGNCCTQLTAEEVLKDWGPFLINNDDLFVDDGVDGLENLAADVNISDAIVDYVDADDNVEDRFNGSDDEEDRMGFNLGEGFGPQIDLAAGYFSSHSSQEDSDFEFDPQNINEDEYLAGFDSDEIEDNDFRETTPKGLKDEIFRLSGVNVSYYTAYKAREKLQAKINGTFEQGFSLVPELQRQVLKANPGSVCRWFMDEETHEFSGFFLAYEASLKGRVASESMKMGELNPYAIHVLEKTGKKYRKFKVQGVAENKFCVVHIASGKKYTVELDLVKCSCVVWQMTGLPCVHAICVLRKRRENMVKYCSPYYSTDMFKATYAGHIMPIENEEDWDKVGEEEYVLPPPKVAAPGRQRKLRIRDEDEENEHVAKQVRRCRKCGRSDHNARRCDKIHQVEARGASKVTKANKKRAREASTSQHRHVRQNSNVNNA</sequence>
<reference evidence="7 8" key="1">
    <citation type="submission" date="2020-06" db="EMBL/GenBank/DDBJ databases">
        <title>Transcriptomic and genomic resources for Thalictrum thalictroides and T. hernandezii: Facilitating candidate gene discovery in an emerging model plant lineage.</title>
        <authorList>
            <person name="Arias T."/>
            <person name="Riano-Pachon D.M."/>
            <person name="Di Stilio V.S."/>
        </authorList>
    </citation>
    <scope>NUCLEOTIDE SEQUENCE [LARGE SCALE GENOMIC DNA]</scope>
    <source>
        <strain evidence="8">cv. WT478/WT964</strain>
        <tissue evidence="7">Leaves</tissue>
    </source>
</reference>
<dbReference type="EMBL" id="JABWDY010030070">
    <property type="protein sequence ID" value="KAF5185915.1"/>
    <property type="molecule type" value="Genomic_DNA"/>
</dbReference>